<dbReference type="Proteomes" id="UP000515159">
    <property type="component" value="Chromosome 14"/>
</dbReference>
<evidence type="ECO:0000256" key="13">
    <source>
        <dbReference type="ARBA" id="ARBA00048336"/>
    </source>
</evidence>
<feature type="compositionally biased region" description="Basic and acidic residues" evidence="17">
    <location>
        <begin position="917"/>
        <end position="935"/>
    </location>
</feature>
<feature type="compositionally biased region" description="Polar residues" evidence="17">
    <location>
        <begin position="56"/>
        <end position="65"/>
    </location>
</feature>
<accession>A0A6P8PNK5</accession>
<evidence type="ECO:0000256" key="12">
    <source>
        <dbReference type="ARBA" id="ARBA00023212"/>
    </source>
</evidence>
<evidence type="ECO:0000313" key="21">
    <source>
        <dbReference type="Proteomes" id="UP000515159"/>
    </source>
</evidence>
<comment type="similarity">
    <text evidence="4">Belongs to the protein-tyrosine phosphatase family.</text>
</comment>
<gene>
    <name evidence="22" type="primary">SSH3</name>
</gene>
<evidence type="ECO:0000256" key="4">
    <source>
        <dbReference type="ARBA" id="ARBA00009580"/>
    </source>
</evidence>
<reference evidence="22" key="1">
    <citation type="submission" date="2025-08" db="UniProtKB">
        <authorList>
            <consortium name="RefSeq"/>
        </authorList>
    </citation>
    <scope>IDENTIFICATION</scope>
</reference>
<dbReference type="GO" id="GO:0003779">
    <property type="term" value="F:actin binding"/>
    <property type="evidence" value="ECO:0007669"/>
    <property type="project" value="UniProtKB-KW"/>
</dbReference>
<dbReference type="SUPFAM" id="SSF52799">
    <property type="entry name" value="(Phosphotyrosine protein) phosphatases II"/>
    <property type="match status" value="1"/>
</dbReference>
<evidence type="ECO:0000256" key="5">
    <source>
        <dbReference type="ARBA" id="ARBA00013081"/>
    </source>
</evidence>
<dbReference type="PROSITE" id="PS00383">
    <property type="entry name" value="TYR_PHOSPHATASE_1"/>
    <property type="match status" value="1"/>
</dbReference>
<feature type="region of interest" description="Disordered" evidence="17">
    <location>
        <begin position="810"/>
        <end position="935"/>
    </location>
</feature>
<feature type="domain" description="Tyrosine specific protein phosphatases" evidence="19">
    <location>
        <begin position="372"/>
        <end position="434"/>
    </location>
</feature>
<evidence type="ECO:0000256" key="14">
    <source>
        <dbReference type="ARBA" id="ARBA00056712"/>
    </source>
</evidence>
<keyword evidence="9" id="KW-0904">Protein phosphatase</keyword>
<dbReference type="Gene3D" id="1.10.10.60">
    <property type="entry name" value="Homeodomain-like"/>
    <property type="match status" value="1"/>
</dbReference>
<dbReference type="PROSITE" id="PS50056">
    <property type="entry name" value="TYR_PHOSPHATASE_2"/>
    <property type="match status" value="1"/>
</dbReference>
<sequence length="1041" mass="116940">MALITVHRSPSGSPHGTPAALKDEERVRRSRMQRRHSFVMVKGAALLLQEEEEPDSIQNIPPSSLSHKRTKSAQAQDQQQRCHLQAMVGLLRSQDNIRLAVRLESARTYRIRYLMVVSTLGSCDEDETILLGVNFPSDGCNRCTIGMVLPLWSNTQVFLDGDGGFSVTSAGETRIFKPISVQTMWSMMQVLHKACESAFLNNHFPGGSALAWAQFYENAIASDQSCINEWQAMSDLESVRPDSPALFSDQPTEGELTERMIKAKLREIMMTKDLENITSKEIRNELEQHTNCNLKDYKEFIDNEMMLILAQMDRPSRIFDYLYLGSEWNASNLEELLRNGVGYILNVTREIDNFFPESLKYLNIRVYDEEKTDLLQHWKETYHFISNARKLHSKVLVHCKMGVSRSASTVIAYAMKQYGWTLEEALRYVKEKRPIVHPNPGFMKQLLIYQGILDASKQRHSHLWERKIDYNQLESPGDVTDRVIKQLEDDLQTEGTIWYDQPSPEEEEDEEEEDEEEEDESLESPPYCFQPLKDVLEELDSFTESSENVPDVSLIFSQGPPNSPSPVDVRIQGPDEMGSNSDDSLAEEVSGHLSSPKLRESQVPSKLSLSVPTPVTPRRHRINLWSVMRSISEMESQEDTPPSPAAAAKDPGNAGRAGEEAEVFGSLPRRAPEIMSCSHSEGHPGMLGSCGRREQIPGLGASKRSTKKRLPRQPRAVAENGMQSHEQPGLEVEPKLTKQKSYQPETGKVRKVLETLQKPPEGSEDKELRQGDSTEEEVELVSRPRLLHLQSVAELKAAALVSRQAKAFERMLSPPAEGDKREVGEDGKSEGEPESGKELYGMREGRLGKGKNWSSEGELESESRQKVKAEGEPRSEREQNGRNESEPREERDTGQNERETVPSKMGEEEPEGGGEMEQNRSGKGEPFRGKELRWNKDSREWAPLQLTGLAEEQERVTSLMQAAPASSVALVLRPESIMGVTGSREADLALDKSSPSRLERTVSGGRRMVRQDHVDAVEPFDVLAQDHGPSASCPAQDEGDL</sequence>
<dbReference type="PANTHER" id="PTHR45864">
    <property type="entry name" value="SLINGSHOT PROTEIN PHOSPHATASE HOMOLOG"/>
    <property type="match status" value="1"/>
</dbReference>
<dbReference type="InterPro" id="IPR000340">
    <property type="entry name" value="Dual-sp_phosphatase_cat-dom"/>
</dbReference>
<proteinExistence type="inferred from homology"/>
<evidence type="ECO:0000256" key="16">
    <source>
        <dbReference type="ARBA" id="ARBA00076772"/>
    </source>
</evidence>
<evidence type="ECO:0000259" key="18">
    <source>
        <dbReference type="PROSITE" id="PS50054"/>
    </source>
</evidence>
<feature type="compositionally biased region" description="Basic and acidic residues" evidence="17">
    <location>
        <begin position="817"/>
        <end position="847"/>
    </location>
</feature>
<dbReference type="Pfam" id="PF00782">
    <property type="entry name" value="DSPc"/>
    <property type="match status" value="1"/>
</dbReference>
<name>A0A6P8PNK5_GEOSA</name>
<evidence type="ECO:0000256" key="1">
    <source>
        <dbReference type="ARBA" id="ARBA00004214"/>
    </source>
</evidence>
<dbReference type="GO" id="GO:0030837">
    <property type="term" value="P:negative regulation of actin filament polymerization"/>
    <property type="evidence" value="ECO:0007669"/>
    <property type="project" value="InterPro"/>
</dbReference>
<dbReference type="InterPro" id="IPR000387">
    <property type="entry name" value="Tyr_Pase_dom"/>
</dbReference>
<keyword evidence="6" id="KW-0963">Cytoplasm</keyword>
<dbReference type="InterPro" id="IPR014876">
    <property type="entry name" value="DEK_C"/>
</dbReference>
<evidence type="ECO:0000256" key="15">
    <source>
        <dbReference type="ARBA" id="ARBA00067363"/>
    </source>
</evidence>
<dbReference type="AlphaFoldDB" id="A0A6P8PNK5"/>
<dbReference type="SUPFAM" id="SSF109715">
    <property type="entry name" value="DEK C-terminal domain"/>
    <property type="match status" value="1"/>
</dbReference>
<feature type="compositionally biased region" description="Basic and acidic residues" evidence="17">
    <location>
        <begin position="761"/>
        <end position="772"/>
    </location>
</feature>
<feature type="region of interest" description="Disordered" evidence="17">
    <location>
        <begin position="491"/>
        <end position="527"/>
    </location>
</feature>
<dbReference type="FunFam" id="1.10.10.60:FF:000423">
    <property type="entry name" value="Slingshot protein phosphatase 1a"/>
    <property type="match status" value="1"/>
</dbReference>
<dbReference type="GO" id="GO:0005856">
    <property type="term" value="C:cytoskeleton"/>
    <property type="evidence" value="ECO:0007669"/>
    <property type="project" value="UniProtKB-SubCell"/>
</dbReference>
<keyword evidence="21" id="KW-1185">Reference proteome</keyword>
<comment type="function">
    <text evidence="14">Protein phosphatase which regulates actin filament dynamics. Dephosphorylates and activates the actin binding/depolymerizing factor cofilin, which subsequently binds to actin filaments and stimulates their disassembly. Inhibitory phosphorylation of cofilin is mediated by LIMK1, which may also be dephosphorylated and inactivated by this protein.</text>
</comment>
<dbReference type="GO" id="GO:0032154">
    <property type="term" value="C:cleavage furrow"/>
    <property type="evidence" value="ECO:0007669"/>
    <property type="project" value="UniProtKB-SubCell"/>
</dbReference>
<dbReference type="Pfam" id="PF23040">
    <property type="entry name" value="PH_SSH1-like_1st"/>
    <property type="match status" value="1"/>
</dbReference>
<dbReference type="KEGG" id="gsh:117348340"/>
<dbReference type="InterPro" id="IPR016130">
    <property type="entry name" value="Tyr_Pase_AS"/>
</dbReference>
<dbReference type="EC" id="3.1.3.16" evidence="5"/>
<feature type="compositionally biased region" description="Basic and acidic residues" evidence="17">
    <location>
        <begin position="861"/>
        <end position="907"/>
    </location>
</feature>
<organism evidence="21 22">
    <name type="scientific">Geotrypetes seraphini</name>
    <name type="common">Gaboon caecilian</name>
    <name type="synonym">Caecilia seraphini</name>
    <dbReference type="NCBI Taxonomy" id="260995"/>
    <lineage>
        <taxon>Eukaryota</taxon>
        <taxon>Metazoa</taxon>
        <taxon>Chordata</taxon>
        <taxon>Craniata</taxon>
        <taxon>Vertebrata</taxon>
        <taxon>Euteleostomi</taxon>
        <taxon>Amphibia</taxon>
        <taxon>Gymnophiona</taxon>
        <taxon>Geotrypetes</taxon>
    </lineage>
</organism>
<keyword evidence="8" id="KW-0378">Hydrolase</keyword>
<evidence type="ECO:0000256" key="7">
    <source>
        <dbReference type="ARBA" id="ARBA00022553"/>
    </source>
</evidence>
<dbReference type="GO" id="GO:0004722">
    <property type="term" value="F:protein serine/threonine phosphatase activity"/>
    <property type="evidence" value="ECO:0007669"/>
    <property type="project" value="UniProtKB-EC"/>
</dbReference>
<evidence type="ECO:0000256" key="9">
    <source>
        <dbReference type="ARBA" id="ARBA00022912"/>
    </source>
</evidence>
<keyword evidence="10" id="KW-0007">Acetylation</keyword>
<dbReference type="CDD" id="cd14513">
    <property type="entry name" value="DSP_slingshot"/>
    <property type="match status" value="1"/>
</dbReference>
<dbReference type="Pfam" id="PF08766">
    <property type="entry name" value="DEK_C"/>
    <property type="match status" value="1"/>
</dbReference>
<dbReference type="PROSITE" id="PS50054">
    <property type="entry name" value="TYR_PHOSPHATASE_DUAL"/>
    <property type="match status" value="1"/>
</dbReference>
<evidence type="ECO:0000259" key="19">
    <source>
        <dbReference type="PROSITE" id="PS50056"/>
    </source>
</evidence>
<evidence type="ECO:0000256" key="8">
    <source>
        <dbReference type="ARBA" id="ARBA00022801"/>
    </source>
</evidence>
<dbReference type="InterPro" id="IPR043588">
    <property type="entry name" value="SSH-N"/>
</dbReference>
<dbReference type="InParanoid" id="A0A6P8PNK5"/>
<evidence type="ECO:0000256" key="11">
    <source>
        <dbReference type="ARBA" id="ARBA00023203"/>
    </source>
</evidence>
<feature type="compositionally biased region" description="Polar residues" evidence="17">
    <location>
        <begin position="602"/>
        <end position="613"/>
    </location>
</feature>
<comment type="catalytic activity">
    <reaction evidence="13">
        <text>O-phospho-L-threonyl-[protein] + H2O = L-threonyl-[protein] + phosphate</text>
        <dbReference type="Rhea" id="RHEA:47004"/>
        <dbReference type="Rhea" id="RHEA-COMP:11060"/>
        <dbReference type="Rhea" id="RHEA-COMP:11605"/>
        <dbReference type="ChEBI" id="CHEBI:15377"/>
        <dbReference type="ChEBI" id="CHEBI:30013"/>
        <dbReference type="ChEBI" id="CHEBI:43474"/>
        <dbReference type="ChEBI" id="CHEBI:61977"/>
        <dbReference type="EC" id="3.1.3.16"/>
    </reaction>
</comment>
<comment type="subcellular location">
    <subcellularLocation>
        <location evidence="3">Cleavage furrow</location>
    </subcellularLocation>
    <subcellularLocation>
        <location evidence="2">Cytoplasm</location>
        <location evidence="2">Cytoskeleton</location>
    </subcellularLocation>
    <subcellularLocation>
        <location evidence="1">Midbody</location>
    </subcellularLocation>
</comment>
<keyword evidence="11" id="KW-0009">Actin-binding</keyword>
<evidence type="ECO:0000313" key="22">
    <source>
        <dbReference type="RefSeq" id="XP_033776233.1"/>
    </source>
</evidence>
<evidence type="ECO:0000256" key="10">
    <source>
        <dbReference type="ARBA" id="ARBA00022990"/>
    </source>
</evidence>
<feature type="domain" description="Tyrosine-protein phosphatase" evidence="18">
    <location>
        <begin position="314"/>
        <end position="455"/>
    </location>
</feature>
<keyword evidence="12" id="KW-0206">Cytoskeleton</keyword>
<feature type="region of interest" description="Disordered" evidence="17">
    <location>
        <begin position="632"/>
        <end position="786"/>
    </location>
</feature>
<dbReference type="InterPro" id="IPR043587">
    <property type="entry name" value="Phosphatase_SSH-like"/>
</dbReference>
<dbReference type="GeneID" id="117348340"/>
<dbReference type="InterPro" id="IPR029021">
    <property type="entry name" value="Prot-tyrosine_phosphatase-like"/>
</dbReference>
<dbReference type="InterPro" id="IPR020422">
    <property type="entry name" value="TYR_PHOSPHATASE_DUAL_dom"/>
</dbReference>
<evidence type="ECO:0000256" key="3">
    <source>
        <dbReference type="ARBA" id="ARBA00004626"/>
    </source>
</evidence>
<feature type="region of interest" description="Disordered" evidence="17">
    <location>
        <begin position="552"/>
        <end position="614"/>
    </location>
</feature>
<dbReference type="GO" id="GO:0030496">
    <property type="term" value="C:midbody"/>
    <property type="evidence" value="ECO:0007669"/>
    <property type="project" value="UniProtKB-SubCell"/>
</dbReference>
<dbReference type="PROSITE" id="PS51998">
    <property type="entry name" value="DEK_C"/>
    <property type="match status" value="1"/>
</dbReference>
<evidence type="ECO:0000259" key="20">
    <source>
        <dbReference type="PROSITE" id="PS51998"/>
    </source>
</evidence>
<evidence type="ECO:0000256" key="6">
    <source>
        <dbReference type="ARBA" id="ARBA00022490"/>
    </source>
</evidence>
<dbReference type="FunFam" id="3.90.190.10:FF:000004">
    <property type="entry name" value="Protein phosphatase Slingshot homolog 2"/>
    <property type="match status" value="1"/>
</dbReference>
<dbReference type="CTD" id="54961"/>
<dbReference type="SMART" id="SM00195">
    <property type="entry name" value="DSPc"/>
    <property type="match status" value="1"/>
</dbReference>
<evidence type="ECO:0000256" key="2">
    <source>
        <dbReference type="ARBA" id="ARBA00004245"/>
    </source>
</evidence>
<feature type="compositionally biased region" description="Acidic residues" evidence="17">
    <location>
        <begin position="503"/>
        <end position="522"/>
    </location>
</feature>
<feature type="region of interest" description="Disordered" evidence="17">
    <location>
        <begin position="51"/>
        <end position="75"/>
    </location>
</feature>
<evidence type="ECO:0000256" key="17">
    <source>
        <dbReference type="SAM" id="MobiDB-lite"/>
    </source>
</evidence>
<dbReference type="OrthoDB" id="5779068at2759"/>
<dbReference type="CDD" id="cd11652">
    <property type="entry name" value="SSH-N"/>
    <property type="match status" value="1"/>
</dbReference>
<dbReference type="PANTHER" id="PTHR45864:SF4">
    <property type="entry name" value="PROTEIN PHOSPHATASE SLINGSHOT HOMOLOG 3"/>
    <property type="match status" value="1"/>
</dbReference>
<keyword evidence="7" id="KW-0597">Phosphoprotein</keyword>
<feature type="region of interest" description="Disordered" evidence="17">
    <location>
        <begin position="1"/>
        <end position="25"/>
    </location>
</feature>
<protein>
    <recommendedName>
        <fullName evidence="15">Protein phosphatase Slingshot homolog 1</fullName>
        <ecNumber evidence="5">3.1.3.16</ecNumber>
    </recommendedName>
    <alternativeName>
        <fullName evidence="16">SSH-like protein 1</fullName>
    </alternativeName>
</protein>
<dbReference type="RefSeq" id="XP_033776233.1">
    <property type="nucleotide sequence ID" value="XM_033920342.1"/>
</dbReference>
<dbReference type="Gene3D" id="3.90.190.10">
    <property type="entry name" value="Protein tyrosine phosphatase superfamily"/>
    <property type="match status" value="1"/>
</dbReference>
<feature type="domain" description="DEK-C" evidence="20">
    <location>
        <begin position="255"/>
        <end position="310"/>
    </location>
</feature>